<organism evidence="8 9">
    <name type="scientific">Bernardetia litoralis (strain ATCC 23117 / DSM 6794 / NBRC 15988 / NCIMB 1366 / Fx l1 / Sio-4)</name>
    <name type="common">Flexibacter litoralis</name>
    <dbReference type="NCBI Taxonomy" id="880071"/>
    <lineage>
        <taxon>Bacteria</taxon>
        <taxon>Pseudomonadati</taxon>
        <taxon>Bacteroidota</taxon>
        <taxon>Cytophagia</taxon>
        <taxon>Cytophagales</taxon>
        <taxon>Bernardetiaceae</taxon>
        <taxon>Bernardetia</taxon>
    </lineage>
</organism>
<comment type="subunit">
    <text evidence="5">Part of the 50S ribosomal subunit.</text>
</comment>
<dbReference type="InterPro" id="IPR057264">
    <property type="entry name" value="Ribosomal_uL24_C"/>
</dbReference>
<keyword evidence="3 5" id="KW-0687">Ribonucleoprotein</keyword>
<keyword evidence="2 5" id="KW-0689">Ribosomal protein</keyword>
<sequence>MKKKNTQKSVKLHVKKGDNVIVIAGNHKGEQGTITEVRVSEQRVILEGINMVKKHIKPSANNPEGGIIEMEAPIHISNVSHVDASGKATRIGRKKDETTGKLVRYSKKSGEII</sequence>
<dbReference type="HAMAP" id="MF_01326_B">
    <property type="entry name" value="Ribosomal_uL24_B"/>
    <property type="match status" value="1"/>
</dbReference>
<protein>
    <recommendedName>
        <fullName evidence="4 5">Large ribosomal subunit protein uL24</fullName>
    </recommendedName>
</protein>
<dbReference type="InterPro" id="IPR005825">
    <property type="entry name" value="Ribosomal_uL24_CS"/>
</dbReference>
<dbReference type="PANTHER" id="PTHR12903">
    <property type="entry name" value="MITOCHONDRIAL RIBOSOMAL PROTEIN L24"/>
    <property type="match status" value="1"/>
</dbReference>
<dbReference type="InterPro" id="IPR003256">
    <property type="entry name" value="Ribosomal_uL24"/>
</dbReference>
<comment type="similarity">
    <text evidence="1 5 6">Belongs to the universal ribosomal protein uL24 family.</text>
</comment>
<keyword evidence="9" id="KW-1185">Reference proteome</keyword>
<name>I4ALU8_BERLS</name>
<evidence type="ECO:0000256" key="3">
    <source>
        <dbReference type="ARBA" id="ARBA00023274"/>
    </source>
</evidence>
<dbReference type="AlphaFoldDB" id="I4ALU8"/>
<comment type="function">
    <text evidence="5">One of the proteins that surrounds the polypeptide exit tunnel on the outside of the subunit.</text>
</comment>
<dbReference type="Proteomes" id="UP000006054">
    <property type="component" value="Chromosome"/>
</dbReference>
<dbReference type="STRING" id="880071.Fleli_2569"/>
<dbReference type="CDD" id="cd06089">
    <property type="entry name" value="KOW_RPL26"/>
    <property type="match status" value="1"/>
</dbReference>
<dbReference type="GO" id="GO:0006412">
    <property type="term" value="P:translation"/>
    <property type="evidence" value="ECO:0007669"/>
    <property type="project" value="UniProtKB-UniRule"/>
</dbReference>
<keyword evidence="5" id="KW-0699">rRNA-binding</keyword>
<dbReference type="GO" id="GO:0005840">
    <property type="term" value="C:ribosome"/>
    <property type="evidence" value="ECO:0007669"/>
    <property type="project" value="UniProtKB-KW"/>
</dbReference>
<dbReference type="GO" id="GO:1990904">
    <property type="term" value="C:ribonucleoprotein complex"/>
    <property type="evidence" value="ECO:0007669"/>
    <property type="project" value="UniProtKB-KW"/>
</dbReference>
<comment type="function">
    <text evidence="5">One of two assembly initiator proteins, it binds directly to the 5'-end of the 23S rRNA, where it nucleates assembly of the 50S subunit.</text>
</comment>
<dbReference type="RefSeq" id="WP_014798370.1">
    <property type="nucleotide sequence ID" value="NC_018018.1"/>
</dbReference>
<dbReference type="InterPro" id="IPR005824">
    <property type="entry name" value="KOW"/>
</dbReference>
<evidence type="ECO:0000313" key="9">
    <source>
        <dbReference type="Proteomes" id="UP000006054"/>
    </source>
</evidence>
<dbReference type="EMBL" id="CP003345">
    <property type="protein sequence ID" value="AFM04933.1"/>
    <property type="molecule type" value="Genomic_DNA"/>
</dbReference>
<dbReference type="Pfam" id="PF00467">
    <property type="entry name" value="KOW"/>
    <property type="match status" value="1"/>
</dbReference>
<dbReference type="Gene3D" id="2.30.30.30">
    <property type="match status" value="1"/>
</dbReference>
<dbReference type="SUPFAM" id="SSF50104">
    <property type="entry name" value="Translation proteins SH3-like domain"/>
    <property type="match status" value="1"/>
</dbReference>
<dbReference type="PROSITE" id="PS01108">
    <property type="entry name" value="RIBOSOMAL_L24"/>
    <property type="match status" value="1"/>
</dbReference>
<dbReference type="GO" id="GO:0003735">
    <property type="term" value="F:structural constituent of ribosome"/>
    <property type="evidence" value="ECO:0007669"/>
    <property type="project" value="InterPro"/>
</dbReference>
<accession>I4ALU8</accession>
<reference evidence="9" key="1">
    <citation type="submission" date="2012-06" db="EMBL/GenBank/DDBJ databases">
        <title>The complete genome of Flexibacter litoralis DSM 6794.</title>
        <authorList>
            <person name="Lucas S."/>
            <person name="Copeland A."/>
            <person name="Lapidus A."/>
            <person name="Glavina del Rio T."/>
            <person name="Dalin E."/>
            <person name="Tice H."/>
            <person name="Bruce D."/>
            <person name="Goodwin L."/>
            <person name="Pitluck S."/>
            <person name="Peters L."/>
            <person name="Ovchinnikova G."/>
            <person name="Lu M."/>
            <person name="Kyrpides N."/>
            <person name="Mavromatis K."/>
            <person name="Ivanova N."/>
            <person name="Brettin T."/>
            <person name="Detter J.C."/>
            <person name="Han C."/>
            <person name="Larimer F."/>
            <person name="Land M."/>
            <person name="Hauser L."/>
            <person name="Markowitz V."/>
            <person name="Cheng J.-F."/>
            <person name="Hugenholtz P."/>
            <person name="Woyke T."/>
            <person name="Wu D."/>
            <person name="Spring S."/>
            <person name="Lang E."/>
            <person name="Kopitz M."/>
            <person name="Brambilla E."/>
            <person name="Klenk H.-P."/>
            <person name="Eisen J.A."/>
        </authorList>
    </citation>
    <scope>NUCLEOTIDE SEQUENCE [LARGE SCALE GENOMIC DNA]</scope>
    <source>
        <strain evidence="9">ATCC 23117 / DSM 6794 / NBRC 15988 / NCIMB 1366 / Sio-4</strain>
    </source>
</reference>
<dbReference type="eggNOG" id="COG0198">
    <property type="taxonomic scope" value="Bacteria"/>
</dbReference>
<dbReference type="InterPro" id="IPR014722">
    <property type="entry name" value="Rib_uL2_dom2"/>
</dbReference>
<evidence type="ECO:0000259" key="7">
    <source>
        <dbReference type="SMART" id="SM00739"/>
    </source>
</evidence>
<dbReference type="KEGG" id="fli:Fleli_2569"/>
<evidence type="ECO:0000256" key="4">
    <source>
        <dbReference type="ARBA" id="ARBA00035206"/>
    </source>
</evidence>
<evidence type="ECO:0000256" key="5">
    <source>
        <dbReference type="HAMAP-Rule" id="MF_01326"/>
    </source>
</evidence>
<keyword evidence="5" id="KW-0694">RNA-binding</keyword>
<feature type="domain" description="KOW" evidence="7">
    <location>
        <begin position="13"/>
        <end position="40"/>
    </location>
</feature>
<dbReference type="InterPro" id="IPR008991">
    <property type="entry name" value="Translation_prot_SH3-like_sf"/>
</dbReference>
<evidence type="ECO:0000256" key="6">
    <source>
        <dbReference type="RuleBase" id="RU003477"/>
    </source>
</evidence>
<dbReference type="NCBIfam" id="TIGR01079">
    <property type="entry name" value="rplX_bact"/>
    <property type="match status" value="1"/>
</dbReference>
<dbReference type="GO" id="GO:0019843">
    <property type="term" value="F:rRNA binding"/>
    <property type="evidence" value="ECO:0007669"/>
    <property type="project" value="UniProtKB-UniRule"/>
</dbReference>
<dbReference type="SMART" id="SM00739">
    <property type="entry name" value="KOW"/>
    <property type="match status" value="1"/>
</dbReference>
<evidence type="ECO:0000256" key="2">
    <source>
        <dbReference type="ARBA" id="ARBA00022980"/>
    </source>
</evidence>
<dbReference type="PATRIC" id="fig|880071.3.peg.2559"/>
<dbReference type="InterPro" id="IPR041988">
    <property type="entry name" value="Ribosomal_uL24_KOW"/>
</dbReference>
<proteinExistence type="inferred from homology"/>
<dbReference type="OrthoDB" id="9807419at2"/>
<evidence type="ECO:0000256" key="1">
    <source>
        <dbReference type="ARBA" id="ARBA00010618"/>
    </source>
</evidence>
<dbReference type="HOGENOM" id="CLU_093315_2_0_10"/>
<evidence type="ECO:0000313" key="8">
    <source>
        <dbReference type="EMBL" id="AFM04933.1"/>
    </source>
</evidence>
<dbReference type="Pfam" id="PF17136">
    <property type="entry name" value="ribosomal_L24"/>
    <property type="match status" value="1"/>
</dbReference>
<gene>
    <name evidence="5" type="primary">rplX</name>
    <name evidence="8" type="ordered locus">Fleli_2569</name>
</gene>